<keyword evidence="1" id="KW-0472">Membrane</keyword>
<proteinExistence type="predicted"/>
<keyword evidence="1" id="KW-1133">Transmembrane helix</keyword>
<sequence length="82" mass="8991">MDLEPHLINKQSPEIDPLLLNKEKDQLSADDEDPYSFNSTSTSLIGLAIVFVMLGIPLLAVISERPETTKSLPTSINQNGPE</sequence>
<dbReference type="AlphaFoldDB" id="A0A0A2C3V5"/>
<accession>A0A0A2C3V5</accession>
<reference evidence="3" key="1">
    <citation type="journal article" date="2014" name="Sci. Data">
        <title>Genomes of diverse isolates of the marine cyanobacterium Prochlorococcus.</title>
        <authorList>
            <person name="Biller S."/>
            <person name="Berube P."/>
            <person name="Thompson J."/>
            <person name="Kelly L."/>
            <person name="Roggensack S."/>
            <person name="Awad L."/>
            <person name="Roache-Johnson K."/>
            <person name="Ding H."/>
            <person name="Giovannoni S.J."/>
            <person name="Moore L.R."/>
            <person name="Chisholm S.W."/>
        </authorList>
    </citation>
    <scope>NUCLEOTIDE SEQUENCE [LARGE SCALE GENOMIC DNA]</scope>
    <source>
        <strain evidence="3">PAC1</strain>
    </source>
</reference>
<keyword evidence="1" id="KW-0812">Transmembrane</keyword>
<feature type="transmembrane region" description="Helical" evidence="1">
    <location>
        <begin position="44"/>
        <end position="62"/>
    </location>
</feature>
<evidence type="ECO:0000313" key="2">
    <source>
        <dbReference type="EMBL" id="KGG19349.1"/>
    </source>
</evidence>
<evidence type="ECO:0000256" key="1">
    <source>
        <dbReference type="SAM" id="Phobius"/>
    </source>
</evidence>
<evidence type="ECO:0000313" key="3">
    <source>
        <dbReference type="Proteomes" id="UP000030392"/>
    </source>
</evidence>
<gene>
    <name evidence="2" type="ORF">EV03_1731</name>
</gene>
<dbReference type="EMBL" id="JNAX01000015">
    <property type="protein sequence ID" value="KGG19349.1"/>
    <property type="molecule type" value="Genomic_DNA"/>
</dbReference>
<dbReference type="RefSeq" id="WP_036906926.1">
    <property type="nucleotide sequence ID" value="NZ_CP138967.1"/>
</dbReference>
<dbReference type="Proteomes" id="UP000030392">
    <property type="component" value="Unassembled WGS sequence"/>
</dbReference>
<name>A0A0A2C3V5_PROMR</name>
<organism evidence="2 3">
    <name type="scientific">Prochlorococcus marinus str. PAC1</name>
    <dbReference type="NCBI Taxonomy" id="59924"/>
    <lineage>
        <taxon>Bacteria</taxon>
        <taxon>Bacillati</taxon>
        <taxon>Cyanobacteriota</taxon>
        <taxon>Cyanophyceae</taxon>
        <taxon>Synechococcales</taxon>
        <taxon>Prochlorococcaceae</taxon>
        <taxon>Prochlorococcus</taxon>
    </lineage>
</organism>
<comment type="caution">
    <text evidence="2">The sequence shown here is derived from an EMBL/GenBank/DDBJ whole genome shotgun (WGS) entry which is preliminary data.</text>
</comment>
<protein>
    <submittedName>
        <fullName evidence="2">Uncharacterized protein</fullName>
    </submittedName>
</protein>